<reference evidence="3 4" key="1">
    <citation type="submission" date="2017-11" db="EMBL/GenBank/DDBJ databases">
        <title>Draft genome sequence of Rhizobiales bacterium SY3-13.</title>
        <authorList>
            <person name="Sun C."/>
        </authorList>
    </citation>
    <scope>NUCLEOTIDE SEQUENCE [LARGE SCALE GENOMIC DNA]</scope>
    <source>
        <strain evidence="3 4">SY3-13</strain>
    </source>
</reference>
<dbReference type="Gene3D" id="2.30.110.10">
    <property type="entry name" value="Electron Transport, Fmn-binding Protein, Chain A"/>
    <property type="match status" value="1"/>
</dbReference>
<dbReference type="PANTHER" id="PTHR39428">
    <property type="entry name" value="F420H(2)-DEPENDENT QUINONE REDUCTASE RV1261C"/>
    <property type="match status" value="1"/>
</dbReference>
<comment type="similarity">
    <text evidence="1">Belongs to the F420H(2)-dependent quinone reductase family.</text>
</comment>
<dbReference type="Proteomes" id="UP000229498">
    <property type="component" value="Unassembled WGS sequence"/>
</dbReference>
<dbReference type="NCBIfam" id="TIGR00026">
    <property type="entry name" value="hi_GC_TIGR00026"/>
    <property type="match status" value="1"/>
</dbReference>
<evidence type="ECO:0000313" key="3">
    <source>
        <dbReference type="EMBL" id="PJK30849.1"/>
    </source>
</evidence>
<evidence type="ECO:0000256" key="1">
    <source>
        <dbReference type="ARBA" id="ARBA00008710"/>
    </source>
</evidence>
<dbReference type="AlphaFoldDB" id="A0A2M9G548"/>
<accession>A0A2M9G548</accession>
<dbReference type="GO" id="GO:0070967">
    <property type="term" value="F:coenzyme F420 binding"/>
    <property type="evidence" value="ECO:0007669"/>
    <property type="project" value="TreeGrafter"/>
</dbReference>
<proteinExistence type="inferred from homology"/>
<comment type="caution">
    <text evidence="3">The sequence shown here is derived from an EMBL/GenBank/DDBJ whole genome shotgun (WGS) entry which is preliminary data.</text>
</comment>
<dbReference type="GO" id="GO:0016491">
    <property type="term" value="F:oxidoreductase activity"/>
    <property type="evidence" value="ECO:0007669"/>
    <property type="project" value="InterPro"/>
</dbReference>
<dbReference type="EMBL" id="PHIG01000015">
    <property type="protein sequence ID" value="PJK30849.1"/>
    <property type="molecule type" value="Genomic_DNA"/>
</dbReference>
<comment type="catalytic activity">
    <reaction evidence="2">
        <text>oxidized coenzyme F420-(gamma-L-Glu)(n) + a quinol + H(+) = reduced coenzyme F420-(gamma-L-Glu)(n) + a quinone</text>
        <dbReference type="Rhea" id="RHEA:39663"/>
        <dbReference type="Rhea" id="RHEA-COMP:12939"/>
        <dbReference type="Rhea" id="RHEA-COMP:14378"/>
        <dbReference type="ChEBI" id="CHEBI:15378"/>
        <dbReference type="ChEBI" id="CHEBI:24646"/>
        <dbReference type="ChEBI" id="CHEBI:132124"/>
        <dbReference type="ChEBI" id="CHEBI:133980"/>
        <dbReference type="ChEBI" id="CHEBI:139511"/>
    </reaction>
</comment>
<evidence type="ECO:0000313" key="4">
    <source>
        <dbReference type="Proteomes" id="UP000229498"/>
    </source>
</evidence>
<sequence>MSSPRCPAPCSQACAVFSGTSHRTSRRTVRWRSRPFARRATVQGARRSRRRSRTICECRINPPQMLEWAPGAGRSEDPVWVHNLRAHPDVELRDRTEVWPMRVREVPEGPERERLWAAAAEAFPPYDAYQAKTSRRIPVFVAEPA</sequence>
<dbReference type="InterPro" id="IPR004378">
    <property type="entry name" value="F420H2_quin_Rdtase"/>
</dbReference>
<gene>
    <name evidence="3" type="ORF">CVT23_04670</name>
</gene>
<evidence type="ECO:0008006" key="5">
    <source>
        <dbReference type="Google" id="ProtNLM"/>
    </source>
</evidence>
<dbReference type="OrthoDB" id="8225825at2"/>
<dbReference type="GO" id="GO:0005886">
    <property type="term" value="C:plasma membrane"/>
    <property type="evidence" value="ECO:0007669"/>
    <property type="project" value="TreeGrafter"/>
</dbReference>
<protein>
    <recommendedName>
        <fullName evidence="5">Nitroreductase family deazaflavin-dependent oxidoreductase</fullName>
    </recommendedName>
</protein>
<dbReference type="Pfam" id="PF04075">
    <property type="entry name" value="F420H2_quin_red"/>
    <property type="match status" value="1"/>
</dbReference>
<dbReference type="InterPro" id="IPR012349">
    <property type="entry name" value="Split_barrel_FMN-bd"/>
</dbReference>
<name>A0A2M9G548_9PROT</name>
<keyword evidence="4" id="KW-1185">Reference proteome</keyword>
<evidence type="ECO:0000256" key="2">
    <source>
        <dbReference type="ARBA" id="ARBA00049106"/>
    </source>
</evidence>
<dbReference type="RefSeq" id="WP_109794201.1">
    <property type="nucleotide sequence ID" value="NZ_PHIG01000015.1"/>
</dbReference>
<organism evidence="3 4">
    <name type="scientific">Minwuia thermotolerans</name>
    <dbReference type="NCBI Taxonomy" id="2056226"/>
    <lineage>
        <taxon>Bacteria</taxon>
        <taxon>Pseudomonadati</taxon>
        <taxon>Pseudomonadota</taxon>
        <taxon>Alphaproteobacteria</taxon>
        <taxon>Minwuiales</taxon>
        <taxon>Minwuiaceae</taxon>
        <taxon>Minwuia</taxon>
    </lineage>
</organism>
<dbReference type="PANTHER" id="PTHR39428:SF3">
    <property type="entry name" value="DEAZAFLAVIN-DEPENDENT NITROREDUCTASE"/>
    <property type="match status" value="1"/>
</dbReference>